<dbReference type="InterPro" id="IPR011515">
    <property type="entry name" value="Shugoshin_C"/>
</dbReference>
<feature type="compositionally biased region" description="Polar residues" evidence="3">
    <location>
        <begin position="485"/>
        <end position="494"/>
    </location>
</feature>
<evidence type="ECO:0000259" key="4">
    <source>
        <dbReference type="Pfam" id="PF07557"/>
    </source>
</evidence>
<feature type="region of interest" description="Disordered" evidence="3">
    <location>
        <begin position="169"/>
        <end position="210"/>
    </location>
</feature>
<comment type="caution">
    <text evidence="5">The sequence shown here is derived from an EMBL/GenBank/DDBJ whole genome shotgun (WGS) entry which is preliminary data.</text>
</comment>
<feature type="compositionally biased region" description="Basic and acidic residues" evidence="3">
    <location>
        <begin position="506"/>
        <end position="515"/>
    </location>
</feature>
<evidence type="ECO:0000256" key="1">
    <source>
        <dbReference type="ARBA" id="ARBA00010845"/>
    </source>
</evidence>
<feature type="compositionally biased region" description="Polar residues" evidence="3">
    <location>
        <begin position="467"/>
        <end position="476"/>
    </location>
</feature>
<dbReference type="InterPro" id="IPR044693">
    <property type="entry name" value="SGO_plant"/>
</dbReference>
<keyword evidence="6" id="KW-1185">Reference proteome</keyword>
<dbReference type="OrthoDB" id="770508at2759"/>
<proteinExistence type="inferred from homology"/>
<evidence type="ECO:0000313" key="6">
    <source>
        <dbReference type="Proteomes" id="UP000489600"/>
    </source>
</evidence>
<gene>
    <name evidence="5" type="ORF">ANE_LOCUS23630</name>
</gene>
<dbReference type="GO" id="GO:0034090">
    <property type="term" value="P:maintenance of meiotic sister chromatid cohesion"/>
    <property type="evidence" value="ECO:0007669"/>
    <property type="project" value="InterPro"/>
</dbReference>
<evidence type="ECO:0000256" key="2">
    <source>
        <dbReference type="ARBA" id="ARBA00022829"/>
    </source>
</evidence>
<reference evidence="5" key="1">
    <citation type="submission" date="2019-07" db="EMBL/GenBank/DDBJ databases">
        <authorList>
            <person name="Dittberner H."/>
        </authorList>
    </citation>
    <scope>NUCLEOTIDE SEQUENCE [LARGE SCALE GENOMIC DNA]</scope>
</reference>
<organism evidence="5 6">
    <name type="scientific">Arabis nemorensis</name>
    <dbReference type="NCBI Taxonomy" id="586526"/>
    <lineage>
        <taxon>Eukaryota</taxon>
        <taxon>Viridiplantae</taxon>
        <taxon>Streptophyta</taxon>
        <taxon>Embryophyta</taxon>
        <taxon>Tracheophyta</taxon>
        <taxon>Spermatophyta</taxon>
        <taxon>Magnoliopsida</taxon>
        <taxon>eudicotyledons</taxon>
        <taxon>Gunneridae</taxon>
        <taxon>Pentapetalae</taxon>
        <taxon>rosids</taxon>
        <taxon>malvids</taxon>
        <taxon>Brassicales</taxon>
        <taxon>Brassicaceae</taxon>
        <taxon>Arabideae</taxon>
        <taxon>Arabis</taxon>
    </lineage>
</organism>
<dbReference type="PANTHER" id="PTHR34373:SF9">
    <property type="entry name" value="SHUGOSHIN 2"/>
    <property type="match status" value="1"/>
</dbReference>
<dbReference type="PANTHER" id="PTHR34373">
    <property type="entry name" value="SHUGOSHIN 2"/>
    <property type="match status" value="1"/>
</dbReference>
<feature type="compositionally biased region" description="Polar residues" evidence="3">
    <location>
        <begin position="193"/>
        <end position="202"/>
    </location>
</feature>
<feature type="compositionally biased region" description="Basic and acidic residues" evidence="3">
    <location>
        <begin position="445"/>
        <end position="455"/>
    </location>
</feature>
<dbReference type="GO" id="GO:0000775">
    <property type="term" value="C:chromosome, centromeric region"/>
    <property type="evidence" value="ECO:0007669"/>
    <property type="project" value="InterPro"/>
</dbReference>
<feature type="compositionally biased region" description="Basic and acidic residues" evidence="3">
    <location>
        <begin position="375"/>
        <end position="396"/>
    </location>
</feature>
<keyword evidence="2" id="KW-0159">Chromosome partition</keyword>
<feature type="compositionally biased region" description="Basic and acidic residues" evidence="3">
    <location>
        <begin position="538"/>
        <end position="551"/>
    </location>
</feature>
<dbReference type="GO" id="GO:0045144">
    <property type="term" value="P:meiotic sister chromatid segregation"/>
    <property type="evidence" value="ECO:0007669"/>
    <property type="project" value="InterPro"/>
</dbReference>
<dbReference type="EMBL" id="CABITT030000008">
    <property type="protein sequence ID" value="VVB13186.1"/>
    <property type="molecule type" value="Genomic_DNA"/>
</dbReference>
<dbReference type="Proteomes" id="UP000489600">
    <property type="component" value="Unassembled WGS sequence"/>
</dbReference>
<protein>
    <recommendedName>
        <fullName evidence="4">Shugoshin C-terminal domain-containing protein</fullName>
    </recommendedName>
</protein>
<feature type="domain" description="Shugoshin C-terminal" evidence="4">
    <location>
        <begin position="533"/>
        <end position="557"/>
    </location>
</feature>
<name>A0A565CI08_9BRAS</name>
<dbReference type="Pfam" id="PF07557">
    <property type="entry name" value="Shugoshin_C"/>
    <property type="match status" value="1"/>
</dbReference>
<accession>A0A565CI08</accession>
<evidence type="ECO:0000313" key="5">
    <source>
        <dbReference type="EMBL" id="VVB13186.1"/>
    </source>
</evidence>
<sequence>MTSVTVLDDDSYAPQEVGGIHKETTVPESSMSSAQRRKLADISNLQGHAKQETHQQQNMIFSSQEYAEKLQKENMTLMKALAHRNKIVELSGVEIQKLRINLRNVQEKNLQLAQANSQMLAELNTNRDRLKLLQHELGCNNVLLNAKKMQHEEQALPCTHHASKVKIPENVSDGDCAHGMNHKDTKRKRTSRIKSSGSSNNKPIHVNENANSKRKFSGVIDTTCITEETCETEDTIEKGVVSRGANQIGDNVVDKKFVLDEANLAKDSVHSKRQCARRQSTRFDVQETEQMDKLLEMDGAKETKETARPSLRRRSARLRLEEAEPSKSFHEIDEGHCLQQNNQIKETEQMEKLLEMDDAKDIARPSTKKRSARLRPKESEPCKSFHERDEVRETIKRRSVSSRQQSARFNFKEPEVTETLNADDAGSLVSEEPVGSKSETVEPSESIHDTKETNGKCRVSTRRQSTKGKPQTSTETDAAIKETATDSSLHNNIVQECDLIPSSVSQEDHERESKNNKPAADETEGMVRRTSVGRPSRHAAEKVQSYREVSLKVKMRRKD</sequence>
<dbReference type="AlphaFoldDB" id="A0A565CI08"/>
<dbReference type="GO" id="GO:0005634">
    <property type="term" value="C:nucleus"/>
    <property type="evidence" value="ECO:0007669"/>
    <property type="project" value="InterPro"/>
</dbReference>
<feature type="region of interest" description="Disordered" evidence="3">
    <location>
        <begin position="358"/>
        <end position="559"/>
    </location>
</feature>
<comment type="similarity">
    <text evidence="1">Belongs to the shugoshin family.</text>
</comment>
<evidence type="ECO:0000256" key="3">
    <source>
        <dbReference type="SAM" id="MobiDB-lite"/>
    </source>
</evidence>